<evidence type="ECO:0000313" key="9">
    <source>
        <dbReference type="Proteomes" id="UP000295129"/>
    </source>
</evidence>
<dbReference type="EC" id="1.1.1.133" evidence="3 6"/>
<dbReference type="PANTHER" id="PTHR10491">
    <property type="entry name" value="DTDP-4-DEHYDRORHAMNOSE REDUCTASE"/>
    <property type="match status" value="1"/>
</dbReference>
<dbReference type="Proteomes" id="UP000295129">
    <property type="component" value="Unassembled WGS sequence"/>
</dbReference>
<dbReference type="InterPro" id="IPR036291">
    <property type="entry name" value="NAD(P)-bd_dom_sf"/>
</dbReference>
<comment type="catalytic activity">
    <reaction evidence="5 6">
        <text>dTDP-beta-L-rhamnose + NADP(+) = dTDP-4-dehydro-beta-L-rhamnose + NADPH + H(+)</text>
        <dbReference type="Rhea" id="RHEA:21796"/>
        <dbReference type="ChEBI" id="CHEBI:15378"/>
        <dbReference type="ChEBI" id="CHEBI:57510"/>
        <dbReference type="ChEBI" id="CHEBI:57783"/>
        <dbReference type="ChEBI" id="CHEBI:58349"/>
        <dbReference type="ChEBI" id="CHEBI:62830"/>
        <dbReference type="EC" id="1.1.1.133"/>
    </reaction>
</comment>
<comment type="pathway">
    <text evidence="1 6">Carbohydrate biosynthesis; dTDP-L-rhamnose biosynthesis.</text>
</comment>
<dbReference type="AlphaFoldDB" id="A0A4R6DW99"/>
<feature type="domain" description="RmlD-like substrate binding" evidence="7">
    <location>
        <begin position="3"/>
        <end position="284"/>
    </location>
</feature>
<comment type="function">
    <text evidence="6">Catalyzes the reduction of dTDP-6-deoxy-L-lyxo-4-hexulose to yield dTDP-L-rhamnose.</text>
</comment>
<evidence type="ECO:0000256" key="1">
    <source>
        <dbReference type="ARBA" id="ARBA00004781"/>
    </source>
</evidence>
<evidence type="ECO:0000256" key="6">
    <source>
        <dbReference type="RuleBase" id="RU364082"/>
    </source>
</evidence>
<dbReference type="OrthoDB" id="9803892at2"/>
<dbReference type="InterPro" id="IPR005913">
    <property type="entry name" value="dTDP_dehydrorham_reduct"/>
</dbReference>
<dbReference type="GO" id="GO:0005829">
    <property type="term" value="C:cytosol"/>
    <property type="evidence" value="ECO:0007669"/>
    <property type="project" value="TreeGrafter"/>
</dbReference>
<dbReference type="Gene3D" id="3.40.50.720">
    <property type="entry name" value="NAD(P)-binding Rossmann-like Domain"/>
    <property type="match status" value="1"/>
</dbReference>
<dbReference type="InterPro" id="IPR029903">
    <property type="entry name" value="RmlD-like-bd"/>
</dbReference>
<dbReference type="UniPathway" id="UPA00124"/>
<dbReference type="GO" id="GO:0019305">
    <property type="term" value="P:dTDP-rhamnose biosynthetic process"/>
    <property type="evidence" value="ECO:0007669"/>
    <property type="project" value="UniProtKB-UniPathway"/>
</dbReference>
<dbReference type="GO" id="GO:0008831">
    <property type="term" value="F:dTDP-4-dehydrorhamnose reductase activity"/>
    <property type="evidence" value="ECO:0007669"/>
    <property type="project" value="UniProtKB-EC"/>
</dbReference>
<organism evidence="8 9">
    <name type="scientific">Azoarcus indigens</name>
    <dbReference type="NCBI Taxonomy" id="29545"/>
    <lineage>
        <taxon>Bacteria</taxon>
        <taxon>Pseudomonadati</taxon>
        <taxon>Pseudomonadota</taxon>
        <taxon>Betaproteobacteria</taxon>
        <taxon>Rhodocyclales</taxon>
        <taxon>Zoogloeaceae</taxon>
        <taxon>Azoarcus</taxon>
    </lineage>
</organism>
<evidence type="ECO:0000259" key="7">
    <source>
        <dbReference type="Pfam" id="PF04321"/>
    </source>
</evidence>
<name>A0A4R6DW99_9RHOO</name>
<reference evidence="8 9" key="1">
    <citation type="submission" date="2019-03" db="EMBL/GenBank/DDBJ databases">
        <title>Genomic Encyclopedia of Type Strains, Phase IV (KMG-IV): sequencing the most valuable type-strain genomes for metagenomic binning, comparative biology and taxonomic classification.</title>
        <authorList>
            <person name="Goeker M."/>
        </authorList>
    </citation>
    <scope>NUCLEOTIDE SEQUENCE [LARGE SCALE GENOMIC DNA]</scope>
    <source>
        <strain evidence="8 9">DSM 12121</strain>
    </source>
</reference>
<keyword evidence="6" id="KW-0521">NADP</keyword>
<dbReference type="RefSeq" id="WP_133593171.1">
    <property type="nucleotide sequence ID" value="NZ_SNVV01000014.1"/>
</dbReference>
<comment type="cofactor">
    <cofactor evidence="6">
        <name>Mg(2+)</name>
        <dbReference type="ChEBI" id="CHEBI:18420"/>
    </cofactor>
    <text evidence="6">Binds 1 Mg(2+) ion per monomer.</text>
</comment>
<dbReference type="Pfam" id="PF04321">
    <property type="entry name" value="RmlD_sub_bind"/>
    <property type="match status" value="1"/>
</dbReference>
<sequence length="292" mass="31618">MKDILLIGATGQLGGSLLAGAAADRIHAPNREVLDITDAESVLRCIDIYQPRIIINTAAFHNVPQCEEQADQAMKVNCVAVYRLARLCAERNIRLVTFSTDYVFDGGQRTPYVETDMPAPLQIYGISRLAGEHAALAAAPRHAYVVRTCGLYGEQGAVSKGGNFVDKRVADARQTDKLDMSSDQTVIPTYTADLAEAVIALINCEGAEPGVYHLVNQGECTWAEFTAAIYEACGLATVVNPVDRGGLSGGMRRPSYSVIANTRAAALGIELPHWRDALKRYLSRKGFRTTTD</sequence>
<proteinExistence type="inferred from homology"/>
<dbReference type="PANTHER" id="PTHR10491:SF4">
    <property type="entry name" value="METHIONINE ADENOSYLTRANSFERASE 2 SUBUNIT BETA"/>
    <property type="match status" value="1"/>
</dbReference>
<protein>
    <recommendedName>
        <fullName evidence="4 6">dTDP-4-dehydrorhamnose reductase</fullName>
        <ecNumber evidence="3 6">1.1.1.133</ecNumber>
    </recommendedName>
</protein>
<evidence type="ECO:0000256" key="3">
    <source>
        <dbReference type="ARBA" id="ARBA00012929"/>
    </source>
</evidence>
<dbReference type="NCBIfam" id="TIGR01214">
    <property type="entry name" value="rmlD"/>
    <property type="match status" value="1"/>
</dbReference>
<dbReference type="Gene3D" id="3.90.25.10">
    <property type="entry name" value="UDP-galactose 4-epimerase, domain 1"/>
    <property type="match status" value="1"/>
</dbReference>
<dbReference type="EMBL" id="SNVV01000014">
    <property type="protein sequence ID" value="TDN48618.1"/>
    <property type="molecule type" value="Genomic_DNA"/>
</dbReference>
<comment type="similarity">
    <text evidence="2 6">Belongs to the dTDP-4-dehydrorhamnose reductase family.</text>
</comment>
<gene>
    <name evidence="8" type="ORF">C7389_1145</name>
</gene>
<dbReference type="SUPFAM" id="SSF51735">
    <property type="entry name" value="NAD(P)-binding Rossmann-fold domains"/>
    <property type="match status" value="1"/>
</dbReference>
<keyword evidence="9" id="KW-1185">Reference proteome</keyword>
<comment type="caution">
    <text evidence="8">The sequence shown here is derived from an EMBL/GenBank/DDBJ whole genome shotgun (WGS) entry which is preliminary data.</text>
</comment>
<accession>A0A4R6DW99</accession>
<keyword evidence="6" id="KW-0560">Oxidoreductase</keyword>
<evidence type="ECO:0000256" key="4">
    <source>
        <dbReference type="ARBA" id="ARBA00017099"/>
    </source>
</evidence>
<evidence type="ECO:0000256" key="5">
    <source>
        <dbReference type="ARBA" id="ARBA00048200"/>
    </source>
</evidence>
<evidence type="ECO:0000313" key="8">
    <source>
        <dbReference type="EMBL" id="TDN48618.1"/>
    </source>
</evidence>
<dbReference type="CDD" id="cd05254">
    <property type="entry name" value="dTDP_HR_like_SDR_e"/>
    <property type="match status" value="1"/>
</dbReference>
<evidence type="ECO:0000256" key="2">
    <source>
        <dbReference type="ARBA" id="ARBA00010944"/>
    </source>
</evidence>